<name>A0A3S1BRG2_ELYCH</name>
<proteinExistence type="predicted"/>
<gene>
    <name evidence="1" type="ORF">EGW08_002560</name>
</gene>
<sequence>SITRLTFPVTYDPAFLGGHVTAVGPRVGEALGARGALERFLSRVNANVLWWWKVMLEFECLAALRALELPQVGRLGVADHVTLQAIHIGKRFLTHLVERSQNKNQRSAKMQGQVLVQVRLKQERLLTPRALVARGLAGVSRTHVVAQETGPGEHALSIARWAVDTLQAVLLL</sequence>
<dbReference type="Proteomes" id="UP000271974">
    <property type="component" value="Unassembled WGS sequence"/>
</dbReference>
<evidence type="ECO:0000313" key="1">
    <source>
        <dbReference type="EMBL" id="RUS89639.1"/>
    </source>
</evidence>
<accession>A0A3S1BRG2</accession>
<organism evidence="1 2">
    <name type="scientific">Elysia chlorotica</name>
    <name type="common">Eastern emerald elysia</name>
    <name type="synonym">Sea slug</name>
    <dbReference type="NCBI Taxonomy" id="188477"/>
    <lineage>
        <taxon>Eukaryota</taxon>
        <taxon>Metazoa</taxon>
        <taxon>Spiralia</taxon>
        <taxon>Lophotrochozoa</taxon>
        <taxon>Mollusca</taxon>
        <taxon>Gastropoda</taxon>
        <taxon>Heterobranchia</taxon>
        <taxon>Euthyneura</taxon>
        <taxon>Panpulmonata</taxon>
        <taxon>Sacoglossa</taxon>
        <taxon>Placobranchoidea</taxon>
        <taxon>Plakobranchidae</taxon>
        <taxon>Elysia</taxon>
    </lineage>
</organism>
<feature type="non-terminal residue" evidence="1">
    <location>
        <position position="1"/>
    </location>
</feature>
<dbReference type="AlphaFoldDB" id="A0A3S1BRG2"/>
<keyword evidence="2" id="KW-1185">Reference proteome</keyword>
<protein>
    <submittedName>
        <fullName evidence="1">Uncharacterized protein</fullName>
    </submittedName>
</protein>
<dbReference type="EMBL" id="RQTK01000050">
    <property type="protein sequence ID" value="RUS89639.1"/>
    <property type="molecule type" value="Genomic_DNA"/>
</dbReference>
<comment type="caution">
    <text evidence="1">The sequence shown here is derived from an EMBL/GenBank/DDBJ whole genome shotgun (WGS) entry which is preliminary data.</text>
</comment>
<feature type="non-terminal residue" evidence="1">
    <location>
        <position position="172"/>
    </location>
</feature>
<evidence type="ECO:0000313" key="2">
    <source>
        <dbReference type="Proteomes" id="UP000271974"/>
    </source>
</evidence>
<reference evidence="1 2" key="1">
    <citation type="submission" date="2019-01" db="EMBL/GenBank/DDBJ databases">
        <title>A draft genome assembly of the solar-powered sea slug Elysia chlorotica.</title>
        <authorList>
            <person name="Cai H."/>
            <person name="Li Q."/>
            <person name="Fang X."/>
            <person name="Li J."/>
            <person name="Curtis N.E."/>
            <person name="Altenburger A."/>
            <person name="Shibata T."/>
            <person name="Feng M."/>
            <person name="Maeda T."/>
            <person name="Schwartz J.A."/>
            <person name="Shigenobu S."/>
            <person name="Lundholm N."/>
            <person name="Nishiyama T."/>
            <person name="Yang H."/>
            <person name="Hasebe M."/>
            <person name="Li S."/>
            <person name="Pierce S.K."/>
            <person name="Wang J."/>
        </authorList>
    </citation>
    <scope>NUCLEOTIDE SEQUENCE [LARGE SCALE GENOMIC DNA]</scope>
    <source>
        <strain evidence="1">EC2010</strain>
        <tissue evidence="1">Whole organism of an adult</tissue>
    </source>
</reference>